<feature type="region of interest" description="Disordered" evidence="1">
    <location>
        <begin position="460"/>
        <end position="513"/>
    </location>
</feature>
<comment type="caution">
    <text evidence="2">The sequence shown here is derived from an EMBL/GenBank/DDBJ whole genome shotgun (WGS) entry which is preliminary data.</text>
</comment>
<proteinExistence type="predicted"/>
<dbReference type="STRING" id="573508.A0A1E3BH94"/>
<dbReference type="InterPro" id="IPR036322">
    <property type="entry name" value="WD40_repeat_dom_sf"/>
</dbReference>
<evidence type="ECO:0000313" key="3">
    <source>
        <dbReference type="Proteomes" id="UP000094569"/>
    </source>
</evidence>
<dbReference type="InterPro" id="IPR014839">
    <property type="entry name" value="Crt10"/>
</dbReference>
<keyword evidence="3" id="KW-1185">Reference proteome</keyword>
<dbReference type="Pfam" id="PF08728">
    <property type="entry name" value="CRT10"/>
    <property type="match status" value="2"/>
</dbReference>
<name>A0A1E3BH94_ASPCR</name>
<gene>
    <name evidence="2" type="ORF">SI65_03386</name>
</gene>
<dbReference type="AlphaFoldDB" id="A0A1E3BH94"/>
<accession>A0A1E3BH94</accession>
<dbReference type="EMBL" id="JXNT01000003">
    <property type="protein sequence ID" value="ODM20333.1"/>
    <property type="molecule type" value="Genomic_DNA"/>
</dbReference>
<organism evidence="2 3">
    <name type="scientific">Aspergillus cristatus</name>
    <name type="common">Chinese Fuzhuan brick tea-fermentation fungus</name>
    <name type="synonym">Eurotium cristatum</name>
    <dbReference type="NCBI Taxonomy" id="573508"/>
    <lineage>
        <taxon>Eukaryota</taxon>
        <taxon>Fungi</taxon>
        <taxon>Dikarya</taxon>
        <taxon>Ascomycota</taxon>
        <taxon>Pezizomycotina</taxon>
        <taxon>Eurotiomycetes</taxon>
        <taxon>Eurotiomycetidae</taxon>
        <taxon>Eurotiales</taxon>
        <taxon>Aspergillaceae</taxon>
        <taxon>Aspergillus</taxon>
        <taxon>Aspergillus subgen. Aspergillus</taxon>
    </lineage>
</organism>
<dbReference type="VEuPathDB" id="FungiDB:SI65_03386"/>
<dbReference type="OrthoDB" id="5591786at2759"/>
<feature type="region of interest" description="Disordered" evidence="1">
    <location>
        <begin position="411"/>
        <end position="442"/>
    </location>
</feature>
<feature type="compositionally biased region" description="Polar residues" evidence="1">
    <location>
        <begin position="420"/>
        <end position="442"/>
    </location>
</feature>
<evidence type="ECO:0000313" key="2">
    <source>
        <dbReference type="EMBL" id="ODM20333.1"/>
    </source>
</evidence>
<feature type="compositionally biased region" description="Acidic residues" evidence="1">
    <location>
        <begin position="466"/>
        <end position="489"/>
    </location>
</feature>
<protein>
    <submittedName>
        <fullName evidence="2">Uncharacterized protein</fullName>
    </submittedName>
</protein>
<dbReference type="SUPFAM" id="SSF50978">
    <property type="entry name" value="WD40 repeat-like"/>
    <property type="match status" value="1"/>
</dbReference>
<evidence type="ECO:0000256" key="1">
    <source>
        <dbReference type="SAM" id="MobiDB-lite"/>
    </source>
</evidence>
<dbReference type="Proteomes" id="UP000094569">
    <property type="component" value="Unassembled WGS sequence"/>
</dbReference>
<sequence>MASHSDAEGTAMHRPWIGLHMKALNVEKGTKRFSPAGDSVAPRTATWRNNLVALSQRRNLLFVAYLQQIYVWVPRGSFQVLGSKPEMIINPVMKNPQSPGYIAPGFPHAVNNLLVDDLGREEVLLLGTDSGNVCAYRVEAIWSALVRAAKSNQTRQLDDSQVDPFFVEFVEASAWGLAIHKYARLIAVTANTGLITVFAFALVNPTSEKSRNSGDPLEENDDLSDCDQTWLEIKNDAQFSQLRQFMPENHRTRNIKLTYTGHFTNIPSVSFLNCDLDPNGAWMVSTDIDNKLLVWKVWEGLAPLHLYHFNSFSFQSFTHSLQNDTERGWAVIALDPRSFHRVKTREDACGGVPRRHTEEGLRVLDLTRLSSKVPNASQLYNYFPPAVKLEPEQPVLPDIFDQDCRISAGKRSYAKHDSINNDSTYADEQNSSNGTTLEDTNNPAVVENLRPIGVTDSFSFRAVDDSLPEGDTSQDSDSDIDIDLDTEPEQDARDSGIQQTPRANIPNIPRPAGNGPLNTAEFLRFALFEALGGELPVAEGYYDDRDVDYPGYNDVDDNRSHGSESRETESSLAYEVFDRMLRDAFPDDSSPYDSDGPTERLMPLQPVPALTVREFPIIHFSQTDIRLIRHPLASVPSVVCGAPLGQPFTHPIVSIRASDRFNMVKYIPEHGIIVAASQKGRAAVISLTESEETGVAFRVDWIVPFESQEQYGDRPLIPLLGMSVSPIQGFEIPPDVPYIPRDVSENEEVTFHYKFHPHDGADNPPSKDAFHRDQTEPPEWFYDLEPDSNDPGSKHVPTLTLPECHAKASRVYKPDESWRGWYPSRRYRLLLMYADHTVMSYEFWYDGRSPGGDQASEDECLVP</sequence>
<reference evidence="2 3" key="1">
    <citation type="journal article" date="2016" name="BMC Genomics">
        <title>Comparative genomic and transcriptomic analyses of the Fuzhuan brick tea-fermentation fungus Aspergillus cristatus.</title>
        <authorList>
            <person name="Ge Y."/>
            <person name="Wang Y."/>
            <person name="Liu Y."/>
            <person name="Tan Y."/>
            <person name="Ren X."/>
            <person name="Zhang X."/>
            <person name="Hyde K.D."/>
            <person name="Liu Y."/>
            <person name="Liu Z."/>
        </authorList>
    </citation>
    <scope>NUCLEOTIDE SEQUENCE [LARGE SCALE GENOMIC DNA]</scope>
    <source>
        <strain evidence="2 3">GZAAS20.1005</strain>
    </source>
</reference>